<gene>
    <name evidence="3" type="ORF">G4Y79_12820</name>
</gene>
<name>A0A7S8IBM4_9CHLR</name>
<dbReference type="Pfam" id="PF02594">
    <property type="entry name" value="DUF167"/>
    <property type="match status" value="1"/>
</dbReference>
<dbReference type="Gene3D" id="3.30.1200.10">
    <property type="entry name" value="YggU-like"/>
    <property type="match status" value="1"/>
</dbReference>
<comment type="similarity">
    <text evidence="1 2">Belongs to the UPF0235 family.</text>
</comment>
<proteinExistence type="inferred from homology"/>
<dbReference type="InterPro" id="IPR036591">
    <property type="entry name" value="YggU-like_sf"/>
</dbReference>
<protein>
    <recommendedName>
        <fullName evidence="2">UPF0235 protein G4Y79_12820</fullName>
    </recommendedName>
</protein>
<dbReference type="EMBL" id="CP062983">
    <property type="protein sequence ID" value="QPC80595.1"/>
    <property type="molecule type" value="Genomic_DNA"/>
</dbReference>
<dbReference type="HAMAP" id="MF_00634">
    <property type="entry name" value="UPF0235"/>
    <property type="match status" value="1"/>
</dbReference>
<dbReference type="RefSeq" id="WP_195168670.1">
    <property type="nucleotide sequence ID" value="NZ_CP062983.1"/>
</dbReference>
<dbReference type="Proteomes" id="UP000594468">
    <property type="component" value="Chromosome"/>
</dbReference>
<evidence type="ECO:0000256" key="2">
    <source>
        <dbReference type="HAMAP-Rule" id="MF_00634"/>
    </source>
</evidence>
<organism evidence="3 4">
    <name type="scientific">Phototrophicus methaneseepsis</name>
    <dbReference type="NCBI Taxonomy" id="2710758"/>
    <lineage>
        <taxon>Bacteria</taxon>
        <taxon>Bacillati</taxon>
        <taxon>Chloroflexota</taxon>
        <taxon>Candidatus Thermofontia</taxon>
        <taxon>Phototrophicales</taxon>
        <taxon>Phototrophicaceae</taxon>
        <taxon>Phototrophicus</taxon>
    </lineage>
</organism>
<dbReference type="SUPFAM" id="SSF69786">
    <property type="entry name" value="YggU-like"/>
    <property type="match status" value="1"/>
</dbReference>
<keyword evidence="4" id="KW-1185">Reference proteome</keyword>
<evidence type="ECO:0000313" key="3">
    <source>
        <dbReference type="EMBL" id="QPC80595.1"/>
    </source>
</evidence>
<reference evidence="3 4" key="1">
    <citation type="submission" date="2020-02" db="EMBL/GenBank/DDBJ databases">
        <authorList>
            <person name="Zheng R.K."/>
            <person name="Sun C.M."/>
        </authorList>
    </citation>
    <scope>NUCLEOTIDE SEQUENCE [LARGE SCALE GENOMIC DNA]</scope>
    <source>
        <strain evidence="4">rifampicinis</strain>
    </source>
</reference>
<dbReference type="SMART" id="SM01152">
    <property type="entry name" value="DUF167"/>
    <property type="match status" value="1"/>
</dbReference>
<sequence>MSERKFEFTDVRGGAAIGVRVVTRSAATELVGRSEDGALKVRLQSAPAGAPAANDELIQLIADLLGVSASAIEIVAGAEKRDKLLSIEGLSTADVEARLRVD</sequence>
<dbReference type="AlphaFoldDB" id="A0A7S8IBM4"/>
<dbReference type="KEGG" id="pmet:G4Y79_12820"/>
<dbReference type="NCBIfam" id="TIGR00251">
    <property type="entry name" value="DUF167 family protein"/>
    <property type="match status" value="1"/>
</dbReference>
<dbReference type="InterPro" id="IPR003746">
    <property type="entry name" value="DUF167"/>
</dbReference>
<evidence type="ECO:0000256" key="1">
    <source>
        <dbReference type="ARBA" id="ARBA00010364"/>
    </source>
</evidence>
<evidence type="ECO:0000313" key="4">
    <source>
        <dbReference type="Proteomes" id="UP000594468"/>
    </source>
</evidence>
<accession>A0A7S8IBM4</accession>